<sequence length="438" mass="50852">MRKLLLSILIGIGLSTNAQKTISGNKAIPAKKASPTTVKINQPTLKPLESLSDIQIANALFVEIGLDHEQAEDKTLKHYMKNNSKIVNVAEIIHDRNTYYLVDRLHDEDDAYWTGDAYEDKGNKRITNLHNPYSSYLDIHFHSINEENVNQFRVSSRNKNPIELKASTISVTCQKEGDSFVETFLIGYDFVSQYFVKGSHFYSITVDRSGKVTNIKSKDLTSNNQKTKNYNICSERIASKIKNFKFLDDLEAPPSRTYELTITAKAKTEESNIIKFVHEDQTYLSDSDLTRKFYTDSIQTLSKLNEANKNLKSIEHRSDSIYKHLTKNREEILTEFKTNYAAHVEKERQRLIKDQWGGNLDPRASDYNRKLDMILSQAKANADEKFHNLESSTRRDVKDGMWNLNQEYDEVYKIYFNIKEEYESLQRPYKTFSYFPYQ</sequence>
<protein>
    <recommendedName>
        <fullName evidence="3">DUF3826 domain-containing protein</fullName>
    </recommendedName>
</protein>
<gene>
    <name evidence="1" type="ORF">ACFFLS_19250</name>
</gene>
<evidence type="ECO:0000313" key="2">
    <source>
        <dbReference type="Proteomes" id="UP001589734"/>
    </source>
</evidence>
<dbReference type="RefSeq" id="WP_379682496.1">
    <property type="nucleotide sequence ID" value="NZ_JBHLYW010000019.1"/>
</dbReference>
<organism evidence="1 2">
    <name type="scientific">Flavobacterium procerum</name>
    <dbReference type="NCBI Taxonomy" id="1455569"/>
    <lineage>
        <taxon>Bacteria</taxon>
        <taxon>Pseudomonadati</taxon>
        <taxon>Bacteroidota</taxon>
        <taxon>Flavobacteriia</taxon>
        <taxon>Flavobacteriales</taxon>
        <taxon>Flavobacteriaceae</taxon>
        <taxon>Flavobacterium</taxon>
    </lineage>
</organism>
<evidence type="ECO:0000313" key="1">
    <source>
        <dbReference type="EMBL" id="MFC0079192.1"/>
    </source>
</evidence>
<dbReference type="EMBL" id="JBHLYW010000019">
    <property type="protein sequence ID" value="MFC0079192.1"/>
    <property type="molecule type" value="Genomic_DNA"/>
</dbReference>
<reference evidence="1 2" key="1">
    <citation type="submission" date="2024-09" db="EMBL/GenBank/DDBJ databases">
        <authorList>
            <person name="Sun Q."/>
            <person name="Mori K."/>
        </authorList>
    </citation>
    <scope>NUCLEOTIDE SEQUENCE [LARGE SCALE GENOMIC DNA]</scope>
    <source>
        <strain evidence="1 2">CGMCC 1.12926</strain>
    </source>
</reference>
<evidence type="ECO:0008006" key="3">
    <source>
        <dbReference type="Google" id="ProtNLM"/>
    </source>
</evidence>
<accession>A0ABV6BUT6</accession>
<proteinExistence type="predicted"/>
<dbReference type="Proteomes" id="UP001589734">
    <property type="component" value="Unassembled WGS sequence"/>
</dbReference>
<keyword evidence="2" id="KW-1185">Reference proteome</keyword>
<comment type="caution">
    <text evidence="1">The sequence shown here is derived from an EMBL/GenBank/DDBJ whole genome shotgun (WGS) entry which is preliminary data.</text>
</comment>
<name>A0ABV6BUT6_9FLAO</name>